<evidence type="ECO:0000256" key="9">
    <source>
        <dbReference type="SAM" id="MobiDB-lite"/>
    </source>
</evidence>
<feature type="repeat" description="TPR" evidence="8">
    <location>
        <begin position="509"/>
        <end position="542"/>
    </location>
</feature>
<gene>
    <name evidence="10" type="ORF">RirG_231630</name>
</gene>
<dbReference type="SMR" id="A0A015IKT8"/>
<dbReference type="InterPro" id="IPR011990">
    <property type="entry name" value="TPR-like_helical_dom_sf"/>
</dbReference>
<dbReference type="InterPro" id="IPR019734">
    <property type="entry name" value="TPR_rpt"/>
</dbReference>
<protein>
    <submittedName>
        <fullName evidence="10">Pex5p</fullName>
    </submittedName>
</protein>
<dbReference type="OMA" id="NYRMKGP"/>
<comment type="caution">
    <text evidence="10">The sequence shown here is derived from an EMBL/GenBank/DDBJ whole genome shotgun (WGS) entry which is preliminary data.</text>
</comment>
<evidence type="ECO:0000256" key="8">
    <source>
        <dbReference type="PROSITE-ProRule" id="PRU00339"/>
    </source>
</evidence>
<dbReference type="Gene3D" id="1.25.40.10">
    <property type="entry name" value="Tetratricopeptide repeat domain"/>
    <property type="match status" value="1"/>
</dbReference>
<keyword evidence="7" id="KW-0576">Peroxisome</keyword>
<evidence type="ECO:0000313" key="11">
    <source>
        <dbReference type="Proteomes" id="UP000022910"/>
    </source>
</evidence>
<accession>A0A015IKT8</accession>
<keyword evidence="6 8" id="KW-0802">TPR repeat</keyword>
<proteinExistence type="inferred from homology"/>
<dbReference type="PANTHER" id="PTHR10130">
    <property type="entry name" value="PEROXISOMAL TARGETING SIGNAL 1 RECEPTOR PEX5"/>
    <property type="match status" value="1"/>
</dbReference>
<evidence type="ECO:0000256" key="4">
    <source>
        <dbReference type="ARBA" id="ARBA00022490"/>
    </source>
</evidence>
<comment type="similarity">
    <text evidence="3">Belongs to the peroxisomal targeting signal receptor family.</text>
</comment>
<evidence type="ECO:0000256" key="7">
    <source>
        <dbReference type="ARBA" id="ARBA00023140"/>
    </source>
</evidence>
<dbReference type="GO" id="GO:0005829">
    <property type="term" value="C:cytosol"/>
    <property type="evidence" value="ECO:0007669"/>
    <property type="project" value="TreeGrafter"/>
</dbReference>
<organism evidence="10 11">
    <name type="scientific">Rhizophagus irregularis (strain DAOM 197198w)</name>
    <name type="common">Glomus intraradices</name>
    <dbReference type="NCBI Taxonomy" id="1432141"/>
    <lineage>
        <taxon>Eukaryota</taxon>
        <taxon>Fungi</taxon>
        <taxon>Fungi incertae sedis</taxon>
        <taxon>Mucoromycota</taxon>
        <taxon>Glomeromycotina</taxon>
        <taxon>Glomeromycetes</taxon>
        <taxon>Glomerales</taxon>
        <taxon>Glomeraceae</taxon>
        <taxon>Rhizophagus</taxon>
    </lineage>
</organism>
<feature type="region of interest" description="Disordered" evidence="9">
    <location>
        <begin position="1"/>
        <end position="47"/>
    </location>
</feature>
<name>A0A015IKT8_RHIIW</name>
<feature type="compositionally biased region" description="Basic and acidic residues" evidence="9">
    <location>
        <begin position="30"/>
        <end position="41"/>
    </location>
</feature>
<dbReference type="InterPro" id="IPR024111">
    <property type="entry name" value="PEX5/PEX5L"/>
</dbReference>
<dbReference type="GO" id="GO:0005778">
    <property type="term" value="C:peroxisomal membrane"/>
    <property type="evidence" value="ECO:0007669"/>
    <property type="project" value="TreeGrafter"/>
</dbReference>
<dbReference type="GO" id="GO:0005052">
    <property type="term" value="F:peroxisome matrix targeting signal-1 binding"/>
    <property type="evidence" value="ECO:0007669"/>
    <property type="project" value="TreeGrafter"/>
</dbReference>
<dbReference type="PROSITE" id="PS50005">
    <property type="entry name" value="TPR"/>
    <property type="match status" value="3"/>
</dbReference>
<evidence type="ECO:0000313" key="10">
    <source>
        <dbReference type="EMBL" id="EXX54760.1"/>
    </source>
</evidence>
<dbReference type="STRING" id="1432141.A0A015IKT8"/>
<dbReference type="SMART" id="SM00028">
    <property type="entry name" value="TPR"/>
    <property type="match status" value="4"/>
</dbReference>
<reference evidence="10 11" key="1">
    <citation type="submission" date="2014-02" db="EMBL/GenBank/DDBJ databases">
        <title>Single nucleus genome sequencing reveals high similarity among nuclei of an endomycorrhizal fungus.</title>
        <authorList>
            <person name="Lin K."/>
            <person name="Geurts R."/>
            <person name="Zhang Z."/>
            <person name="Limpens E."/>
            <person name="Saunders D.G."/>
            <person name="Mu D."/>
            <person name="Pang E."/>
            <person name="Cao H."/>
            <person name="Cha H."/>
            <person name="Lin T."/>
            <person name="Zhou Q."/>
            <person name="Shang Y."/>
            <person name="Li Y."/>
            <person name="Ivanov S."/>
            <person name="Sharma T."/>
            <person name="Velzen R.V."/>
            <person name="Ruijter N.D."/>
            <person name="Aanen D.K."/>
            <person name="Win J."/>
            <person name="Kamoun S."/>
            <person name="Bisseling T."/>
            <person name="Huang S."/>
        </authorList>
    </citation>
    <scope>NUCLEOTIDE SEQUENCE [LARGE SCALE GENOMIC DNA]</scope>
    <source>
        <strain evidence="11">DAOM197198w</strain>
    </source>
</reference>
<feature type="repeat" description="TPR" evidence="8">
    <location>
        <begin position="404"/>
        <end position="437"/>
    </location>
</feature>
<dbReference type="SUPFAM" id="SSF48452">
    <property type="entry name" value="TPR-like"/>
    <property type="match status" value="1"/>
</dbReference>
<evidence type="ECO:0000256" key="6">
    <source>
        <dbReference type="ARBA" id="ARBA00022803"/>
    </source>
</evidence>
<evidence type="ECO:0000256" key="2">
    <source>
        <dbReference type="ARBA" id="ARBA00004496"/>
    </source>
</evidence>
<keyword evidence="5" id="KW-0677">Repeat</keyword>
<sequence length="673" mass="77487">MAQWFPEDASCGPVNPMTGLMKQFTQDSSSQHDKFSTERYGEGSSRGAFRTQTNINRQEDEYAQKFFQYPGQESSHPPNLYNLDEMSKELEAIRHDIPRNGDWAVEFLKQPKIIPNHVHPEFEEFNMIYKNAQNQNNWVSQFQQQRQAGNIEIHPEEITAFEQAFEDAKKSASWESEFKAQEQSWANEFKQQEEAADAKTELASVASKLVASVEGETNPKFKSSSFFQFMKKLSKQELSIEGNKIVENAPISNENWASEFSQQQNNNNWASEFTNKQTNSWTREFNENTRFSGTTKNGESDWATEFQKTDNQINDTSSTRTASDNWVKDFSLEKSVDQTMEDLKKDWENYQATSSGYSYNYNDYEFSQNNPFLNMPNLSSMKGQNLAESILILEAKVQLDPNDSYAWYQLGTRQQENEQEPKAIAALRKAATLNPQILDSWLSLAVSYTNEYRRDDVYDVLESWFEHNSKYKKLLEQQRAKANFVDPHKFFTDLFIQAALLNPGENLDPDVQIGLGILYNVSEEYNKAIDCFQSALSLRPNDYLLWNKLGATMANAREPEKAANAYFNALEINPSYVRARYNLAISFINMKEYRDAVEHLLAALALQAGETDGITNNSLNVENSSFQNITEKGMSSNIWDTLKMCCGFLDRPDLESKCDERDLNSFKQEFEFI</sequence>
<dbReference type="AlphaFoldDB" id="A0A015IKT8"/>
<dbReference type="HOGENOM" id="CLU_013516_4_0_1"/>
<comment type="subcellular location">
    <subcellularLocation>
        <location evidence="2">Cytoplasm</location>
    </subcellularLocation>
    <subcellularLocation>
        <location evidence="1">Peroxisome</location>
    </subcellularLocation>
</comment>
<dbReference type="OrthoDB" id="10006023at2759"/>
<evidence type="ECO:0000256" key="3">
    <source>
        <dbReference type="ARBA" id="ARBA00005348"/>
    </source>
</evidence>
<evidence type="ECO:0000256" key="1">
    <source>
        <dbReference type="ARBA" id="ARBA00004275"/>
    </source>
</evidence>
<feature type="repeat" description="TPR" evidence="8">
    <location>
        <begin position="543"/>
        <end position="576"/>
    </location>
</feature>
<dbReference type="EMBL" id="JEMT01028422">
    <property type="protein sequence ID" value="EXX54760.1"/>
    <property type="molecule type" value="Genomic_DNA"/>
</dbReference>
<dbReference type="GO" id="GO:0016560">
    <property type="term" value="P:protein import into peroxisome matrix, docking"/>
    <property type="evidence" value="ECO:0007669"/>
    <property type="project" value="TreeGrafter"/>
</dbReference>
<dbReference type="PANTHER" id="PTHR10130:SF0">
    <property type="entry name" value="GH08708P"/>
    <property type="match status" value="1"/>
</dbReference>
<keyword evidence="4" id="KW-0963">Cytoplasm</keyword>
<evidence type="ECO:0000256" key="5">
    <source>
        <dbReference type="ARBA" id="ARBA00022737"/>
    </source>
</evidence>
<dbReference type="Proteomes" id="UP000022910">
    <property type="component" value="Unassembled WGS sequence"/>
</dbReference>
<keyword evidence="11" id="KW-1185">Reference proteome</keyword>